<evidence type="ECO:0000256" key="10">
    <source>
        <dbReference type="ARBA" id="ARBA00023125"/>
    </source>
</evidence>
<dbReference type="InterPro" id="IPR036397">
    <property type="entry name" value="RNaseH_sf"/>
</dbReference>
<evidence type="ECO:0000256" key="15">
    <source>
        <dbReference type="PIRSR" id="PIRSR000977-1"/>
    </source>
</evidence>
<dbReference type="InterPro" id="IPR013520">
    <property type="entry name" value="Ribonucl_H"/>
</dbReference>
<feature type="binding site" evidence="16">
    <location>
        <position position="191"/>
    </location>
    <ligand>
        <name>Mg(2+)</name>
        <dbReference type="ChEBI" id="CHEBI:18420"/>
        <label>2</label>
    </ligand>
</feature>
<evidence type="ECO:0000256" key="2">
    <source>
        <dbReference type="ARBA" id="ARBA00012108"/>
    </source>
</evidence>
<keyword evidence="9 16" id="KW-0460">Magnesium</keyword>
<evidence type="ECO:0000256" key="4">
    <source>
        <dbReference type="ARBA" id="ARBA00022722"/>
    </source>
</evidence>
<evidence type="ECO:0000313" key="20">
    <source>
        <dbReference type="Proteomes" id="UP000294349"/>
    </source>
</evidence>
<dbReference type="GO" id="GO:0006281">
    <property type="term" value="P:DNA repair"/>
    <property type="evidence" value="ECO:0007669"/>
    <property type="project" value="UniProtKB-KW"/>
</dbReference>
<comment type="subunit">
    <text evidence="13">Monomer. Interacts with ssb (via C-terminus); this interaction stimulates the exonuclease activity by recruiting the enzyme to its substrate.</text>
</comment>
<gene>
    <name evidence="19" type="primary">sbcB</name>
    <name evidence="19" type="ORF">BUCILAFE3058_376</name>
</gene>
<feature type="binding site" evidence="15">
    <location>
        <position position="170"/>
    </location>
    <ligand>
        <name>substrate</name>
    </ligand>
</feature>
<evidence type="ECO:0000256" key="1">
    <source>
        <dbReference type="ARBA" id="ARBA00000563"/>
    </source>
</evidence>
<protein>
    <recommendedName>
        <fullName evidence="3 14">Exodeoxyribonuclease I</fullName>
        <ecNumber evidence="2 14">3.1.11.1</ecNumber>
    </recommendedName>
</protein>
<evidence type="ECO:0000256" key="8">
    <source>
        <dbReference type="ARBA" id="ARBA00022839"/>
    </source>
</evidence>
<keyword evidence="6 14" id="KW-0227">DNA damage</keyword>
<evidence type="ECO:0000256" key="13">
    <source>
        <dbReference type="ARBA" id="ARBA00046792"/>
    </source>
</evidence>
<dbReference type="Proteomes" id="UP000294349">
    <property type="component" value="Chromosome"/>
</dbReference>
<dbReference type="Gene3D" id="1.20.1280.70">
    <property type="entry name" value="Exonuclease ExoI, domain 3"/>
    <property type="match status" value="1"/>
</dbReference>
<keyword evidence="10" id="KW-0238">DNA-binding</keyword>
<dbReference type="InterPro" id="IPR034747">
    <property type="entry name" value="EXOI_SH3"/>
</dbReference>
<evidence type="ECO:0000256" key="7">
    <source>
        <dbReference type="ARBA" id="ARBA00022801"/>
    </source>
</evidence>
<evidence type="ECO:0000256" key="16">
    <source>
        <dbReference type="PIRSR" id="PIRSR000977-2"/>
    </source>
</evidence>
<dbReference type="GO" id="GO:0008310">
    <property type="term" value="F:single-stranded DNA 3'-5' DNA exonuclease activity"/>
    <property type="evidence" value="ECO:0007669"/>
    <property type="project" value="UniProtKB-EC"/>
</dbReference>
<feature type="binding site" evidence="16">
    <location>
        <position position="20"/>
    </location>
    <ligand>
        <name>Mg(2+)</name>
        <dbReference type="ChEBI" id="CHEBI:18420"/>
        <label>1</label>
    </ligand>
</feature>
<dbReference type="GO" id="GO:0003677">
    <property type="term" value="F:DNA binding"/>
    <property type="evidence" value="ECO:0007669"/>
    <property type="project" value="UniProtKB-KW"/>
</dbReference>
<proteinExistence type="predicted"/>
<dbReference type="OrthoDB" id="9763470at2"/>
<dbReference type="GO" id="GO:0046872">
    <property type="term" value="F:metal ion binding"/>
    <property type="evidence" value="ECO:0007669"/>
    <property type="project" value="UniProtKB-KW"/>
</dbReference>
<accession>A0A451DBT4</accession>
<dbReference type="AlphaFoldDB" id="A0A451DBT4"/>
<evidence type="ECO:0000256" key="3">
    <source>
        <dbReference type="ARBA" id="ARBA00019900"/>
    </source>
</evidence>
<feature type="domain" description="ExoI C-terminal" evidence="18">
    <location>
        <begin position="357"/>
        <end position="475"/>
    </location>
</feature>
<dbReference type="RefSeq" id="WP_154061698.1">
    <property type="nucleotide sequence ID" value="NZ_LR217717.1"/>
</dbReference>
<evidence type="ECO:0000256" key="5">
    <source>
        <dbReference type="ARBA" id="ARBA00022723"/>
    </source>
</evidence>
<dbReference type="Pfam" id="PF26016">
    <property type="entry name" value="ExoI_C"/>
    <property type="match status" value="1"/>
</dbReference>
<organism evidence="19 20">
    <name type="scientific">Buchnera aphidicola</name>
    <name type="common">Cinara laricifoliae</name>
    <dbReference type="NCBI Taxonomy" id="2518977"/>
    <lineage>
        <taxon>Bacteria</taxon>
        <taxon>Pseudomonadati</taxon>
        <taxon>Pseudomonadota</taxon>
        <taxon>Gammaproteobacteria</taxon>
        <taxon>Enterobacterales</taxon>
        <taxon>Erwiniaceae</taxon>
        <taxon>Buchnera</taxon>
    </lineage>
</organism>
<dbReference type="CDD" id="cd06138">
    <property type="entry name" value="ExoI_N"/>
    <property type="match status" value="1"/>
</dbReference>
<keyword evidence="11 14" id="KW-0234">DNA repair</keyword>
<dbReference type="PROSITE" id="PS51785">
    <property type="entry name" value="EXOI_C"/>
    <property type="match status" value="1"/>
</dbReference>
<dbReference type="InterPro" id="IPR013620">
    <property type="entry name" value="Exonuc_1_SH3"/>
</dbReference>
<dbReference type="EC" id="3.1.11.1" evidence="2 14"/>
<dbReference type="InterPro" id="IPR023607">
    <property type="entry name" value="Exodeoxyribonuclease_I"/>
</dbReference>
<dbReference type="EMBL" id="LR217717">
    <property type="protein sequence ID" value="VFP83850.1"/>
    <property type="molecule type" value="Genomic_DNA"/>
</dbReference>
<evidence type="ECO:0000259" key="18">
    <source>
        <dbReference type="PROSITE" id="PS51785"/>
    </source>
</evidence>
<dbReference type="Pfam" id="PF08411">
    <property type="entry name" value="ExoI_SH3"/>
    <property type="match status" value="1"/>
</dbReference>
<dbReference type="FunFam" id="3.30.420.10:FF:000033">
    <property type="entry name" value="Exodeoxyribonuclease I"/>
    <property type="match status" value="1"/>
</dbReference>
<dbReference type="Pfam" id="PF00929">
    <property type="entry name" value="RNase_T"/>
    <property type="match status" value="1"/>
</dbReference>
<dbReference type="InterPro" id="IPR012337">
    <property type="entry name" value="RNaseH-like_sf"/>
</dbReference>
<dbReference type="InterPro" id="IPR058561">
    <property type="entry name" value="Exonuc_1_C"/>
</dbReference>
<keyword evidence="7 14" id="KW-0378">Hydrolase</keyword>
<evidence type="ECO:0000256" key="6">
    <source>
        <dbReference type="ARBA" id="ARBA00022763"/>
    </source>
</evidence>
<evidence type="ECO:0000256" key="11">
    <source>
        <dbReference type="ARBA" id="ARBA00023204"/>
    </source>
</evidence>
<feature type="domain" description="ExoI SH3-like" evidence="17">
    <location>
        <begin position="207"/>
        <end position="355"/>
    </location>
</feature>
<dbReference type="InterPro" id="IPR038649">
    <property type="entry name" value="EXOI_SH3_sf"/>
</dbReference>
<feature type="binding site" evidence="15">
    <location>
        <position position="22"/>
    </location>
    <ligand>
        <name>substrate</name>
    </ligand>
</feature>
<evidence type="ECO:0000256" key="14">
    <source>
        <dbReference type="PIRNR" id="PIRNR000977"/>
    </source>
</evidence>
<evidence type="ECO:0000256" key="12">
    <source>
        <dbReference type="ARBA" id="ARBA00046035"/>
    </source>
</evidence>
<keyword evidence="5 16" id="KW-0479">Metal-binding</keyword>
<comment type="cofactor">
    <cofactor evidence="16">
        <name>Mg(2+)</name>
        <dbReference type="ChEBI" id="CHEBI:18420"/>
    </cofactor>
    <text evidence="16">Binds 2 Mg(2+) ions per monomer.</text>
</comment>
<evidence type="ECO:0000256" key="9">
    <source>
        <dbReference type="ARBA" id="ARBA00022842"/>
    </source>
</evidence>
<evidence type="ECO:0000313" key="19">
    <source>
        <dbReference type="EMBL" id="VFP83850.1"/>
    </source>
</evidence>
<keyword evidence="8 14" id="KW-0269">Exonuclease</keyword>
<dbReference type="PROSITE" id="PS51784">
    <property type="entry name" value="EXOI_SH3"/>
    <property type="match status" value="1"/>
</dbReference>
<comment type="function">
    <text evidence="12">Degrades single-stranded DNA (ssDNA) in a highly processive manner. Also functions as a DNA deoxyribophosphodiesterase that releases deoxyribose-phosphate moieties following the cleavage of DNA at an apurinic/apyrimidinic (AP) site by either an AP endonuclease or AP lyase.</text>
</comment>
<evidence type="ECO:0000259" key="17">
    <source>
        <dbReference type="PROSITE" id="PS51784"/>
    </source>
</evidence>
<reference evidence="19 20" key="1">
    <citation type="submission" date="2019-02" db="EMBL/GenBank/DDBJ databases">
        <authorList>
            <person name="Manzano-Marin A."/>
            <person name="Manzano-Marin A."/>
        </authorList>
    </citation>
    <scope>NUCLEOTIDE SEQUENCE [LARGE SCALE GENOMIC DNA]</scope>
    <source>
        <strain evidence="19 20">BuCilaricifoliae</strain>
    </source>
</reference>
<name>A0A451DBT4_9GAMM</name>
<dbReference type="PIRSF" id="PIRSF000977">
    <property type="entry name" value="Exodeoxyribonuclease_I"/>
    <property type="match status" value="1"/>
</dbReference>
<feature type="binding site" evidence="16">
    <location>
        <position position="22"/>
    </location>
    <ligand>
        <name>Mg(2+)</name>
        <dbReference type="ChEBI" id="CHEBI:18420"/>
        <label>2</label>
    </ligand>
</feature>
<comment type="catalytic activity">
    <reaction evidence="1 14">
        <text>Exonucleolytic cleavage in the 3'- to 5'-direction to yield nucleoside 5'-phosphates.</text>
        <dbReference type="EC" id="3.1.11.1"/>
    </reaction>
</comment>
<dbReference type="NCBIfam" id="NF008746">
    <property type="entry name" value="PRK11779.1"/>
    <property type="match status" value="1"/>
</dbReference>
<dbReference type="Gene3D" id="1.10.287.1240">
    <property type="match status" value="1"/>
</dbReference>
<sequence>MLMQNNTTDIVINKSFIFYDYETFGLNISLDKVAQFCSIETDNDFKFIRKKTILFCYPPIDYLPDPNSILITKILPQYTQQYGLNEYCFTKKIYDIFSQKNSCIIGYNNINFDNLITRNIFYRNLLDPYEWSWKNGNFSWDVLNIVRAFYIFYPKTMLWYRKINGTVSFKLSDITSINNIIHINAHDAYSDVMATFLIVQFLYKKNKKFFLFLYKISHKKFILNFISQNYNKPFFYLSSFFGSKNNNFGCIMILGMHPKFNNNLIIINLSINFKKIFHLYSYCVRDKLKIHQLFDCGIQVVCINKSPLFFSYNSLSKQDCKRLNINYSRCQKNFFLLKNNTLLKNWILSFFLKSEKNEVDDNVDLMLYKNFFNSSDKMLFSFIHSHVPLQWINWYPEFIDTRIKEIFFRLKARNFIKLLNFNEIKRWQLYCKHKINSTYIKKYIRKIRFLQLKHRLDKKNFFLLEQLIIYVNQIIYIINNLS</sequence>
<dbReference type="Gene3D" id="3.30.1520.20">
    <property type="entry name" value="Exonuclease ExoI, domain 2"/>
    <property type="match status" value="1"/>
</dbReference>
<dbReference type="SUPFAM" id="SSF53098">
    <property type="entry name" value="Ribonuclease H-like"/>
    <property type="match status" value="1"/>
</dbReference>
<keyword evidence="4 14" id="KW-0540">Nuclease</keyword>
<dbReference type="Gene3D" id="3.30.420.10">
    <property type="entry name" value="Ribonuclease H-like superfamily/Ribonuclease H"/>
    <property type="match status" value="1"/>
</dbReference>